<dbReference type="AlphaFoldDB" id="A0ABC8CQ57"/>
<organism evidence="1 2">
    <name type="scientific">Corynebacterium striatum</name>
    <dbReference type="NCBI Taxonomy" id="43770"/>
    <lineage>
        <taxon>Bacteria</taxon>
        <taxon>Bacillati</taxon>
        <taxon>Actinomycetota</taxon>
        <taxon>Actinomycetes</taxon>
        <taxon>Mycobacteriales</taxon>
        <taxon>Corynebacteriaceae</taxon>
        <taxon>Corynebacterium</taxon>
    </lineage>
</organism>
<dbReference type="Proteomes" id="UP000231994">
    <property type="component" value="Chromosome"/>
</dbReference>
<reference evidence="1 2" key="1">
    <citation type="submission" date="2017-11" db="EMBL/GenBank/DDBJ databases">
        <title>Whole genome sequencing of cultured pathogen.</title>
        <authorList>
            <person name="Hoffmann M."/>
            <person name="Sanchez M."/>
            <person name="Timme R."/>
            <person name="Nudel K."/>
            <person name="Bry L."/>
        </authorList>
    </citation>
    <scope>NUCLEOTIDE SEQUENCE [LARGE SCALE GENOMIC DNA]</scope>
    <source>
        <strain evidence="1 2">216</strain>
    </source>
</reference>
<evidence type="ECO:0000313" key="1">
    <source>
        <dbReference type="EMBL" id="ATZ09842.1"/>
    </source>
</evidence>
<name>A0ABC8CQ57_CORST</name>
<protein>
    <submittedName>
        <fullName evidence="1">Uncharacterized protein</fullName>
    </submittedName>
</protein>
<gene>
    <name evidence="1" type="ORF">A9D01_05520</name>
</gene>
<dbReference type="Pfam" id="PF10910">
    <property type="entry name" value="Phage_gene29"/>
    <property type="match status" value="1"/>
</dbReference>
<evidence type="ECO:0000313" key="2">
    <source>
        <dbReference type="Proteomes" id="UP000231994"/>
    </source>
</evidence>
<proteinExistence type="predicted"/>
<accession>A0ABC8CQ57</accession>
<dbReference type="InterPro" id="IPR021226">
    <property type="entry name" value="Phage_gene29"/>
</dbReference>
<sequence>MDDIYPYDKDPDRHPLSWVFFNAGFALTLDAAEKMAKHVFEDLGCGEPGSAHPPVVKYDAVGSSGAPWEPGVWIPFDEPRMSFVATAPDKDITAMSAEERAELREALAVAESMDAAKRHSDVNEEG</sequence>
<dbReference type="EMBL" id="CP024932">
    <property type="protein sequence ID" value="ATZ09842.1"/>
    <property type="molecule type" value="Genomic_DNA"/>
</dbReference>